<protein>
    <recommendedName>
        <fullName evidence="4">Transposase IS4-like domain-containing protein</fullName>
    </recommendedName>
</protein>
<organism evidence="2 3">
    <name type="scientific">Pontibacter fetidus</name>
    <dbReference type="NCBI Taxonomy" id="2700082"/>
    <lineage>
        <taxon>Bacteria</taxon>
        <taxon>Pseudomonadati</taxon>
        <taxon>Bacteroidota</taxon>
        <taxon>Cytophagia</taxon>
        <taxon>Cytophagales</taxon>
        <taxon>Hymenobacteraceae</taxon>
        <taxon>Pontibacter</taxon>
    </lineage>
</organism>
<proteinExistence type="predicted"/>
<evidence type="ECO:0000313" key="3">
    <source>
        <dbReference type="Proteomes" id="UP000478546"/>
    </source>
</evidence>
<keyword evidence="3" id="KW-1185">Reference proteome</keyword>
<evidence type="ECO:0000256" key="1">
    <source>
        <dbReference type="SAM" id="Phobius"/>
    </source>
</evidence>
<dbReference type="Proteomes" id="UP000478546">
    <property type="component" value="Unassembled WGS sequence"/>
</dbReference>
<reference evidence="2 3" key="1">
    <citation type="submission" date="2020-01" db="EMBL/GenBank/DDBJ databases">
        <authorList>
            <person name="Kim M.K."/>
        </authorList>
    </citation>
    <scope>NUCLEOTIDE SEQUENCE [LARGE SCALE GENOMIC DNA]</scope>
    <source>
        <strain evidence="2 3">BT213</strain>
    </source>
</reference>
<feature type="non-terminal residue" evidence="2">
    <location>
        <position position="1"/>
    </location>
</feature>
<accession>A0A6B2H360</accession>
<feature type="transmembrane region" description="Helical" evidence="1">
    <location>
        <begin position="138"/>
        <end position="155"/>
    </location>
</feature>
<gene>
    <name evidence="2" type="ORF">GWO68_17650</name>
</gene>
<dbReference type="SUPFAM" id="SSF53098">
    <property type="entry name" value="Ribonuclease H-like"/>
    <property type="match status" value="1"/>
</dbReference>
<dbReference type="InterPro" id="IPR012337">
    <property type="entry name" value="RNaseH-like_sf"/>
</dbReference>
<keyword evidence="1" id="KW-0472">Membrane</keyword>
<comment type="caution">
    <text evidence="2">The sequence shown here is derived from an EMBL/GenBank/DDBJ whole genome shotgun (WGS) entry which is preliminary data.</text>
</comment>
<evidence type="ECO:0008006" key="4">
    <source>
        <dbReference type="Google" id="ProtNLM"/>
    </source>
</evidence>
<evidence type="ECO:0000313" key="2">
    <source>
        <dbReference type="EMBL" id="NDK57749.1"/>
    </source>
</evidence>
<feature type="non-terminal residue" evidence="2">
    <location>
        <position position="174"/>
    </location>
</feature>
<name>A0A6B2H360_9BACT</name>
<dbReference type="AlphaFoldDB" id="A0A6B2H360"/>
<dbReference type="Gene3D" id="3.90.350.10">
    <property type="entry name" value="Transposase Inhibitor Protein From Tn5, Chain A, domain 1"/>
    <property type="match status" value="1"/>
</dbReference>
<sequence>LKRRQHFILRWNKTYALADEQGRKLPCWQLVRGKRSLSKRLLKDTPRRQQRHMGLYYQTVFHPRWPKRKLSLIILRPGKGHAPLYLITNLPVQNVNKAWRVVFCYARRWQVEAAFRYSKSELALESPRLWFWENRLKLMLILSVVYAFLLSLLQAEELNQLLRQGCHRTGKRYQ</sequence>
<dbReference type="EMBL" id="JAAEAA010000049">
    <property type="protein sequence ID" value="NDK57749.1"/>
    <property type="molecule type" value="Genomic_DNA"/>
</dbReference>
<keyword evidence="1" id="KW-1133">Transmembrane helix</keyword>
<keyword evidence="1" id="KW-0812">Transmembrane</keyword>